<feature type="transmembrane region" description="Helical" evidence="6">
    <location>
        <begin position="6"/>
        <end position="23"/>
    </location>
</feature>
<evidence type="ECO:0000313" key="7">
    <source>
        <dbReference type="EMBL" id="OGI86917.1"/>
    </source>
</evidence>
<evidence type="ECO:0000256" key="6">
    <source>
        <dbReference type="SAM" id="Phobius"/>
    </source>
</evidence>
<evidence type="ECO:0000256" key="2">
    <source>
        <dbReference type="ARBA" id="ARBA00022475"/>
    </source>
</evidence>
<comment type="caution">
    <text evidence="7">The sequence shown here is derived from an EMBL/GenBank/DDBJ whole genome shotgun (WGS) entry which is preliminary data.</text>
</comment>
<feature type="transmembrane region" description="Helical" evidence="6">
    <location>
        <begin position="91"/>
        <end position="110"/>
    </location>
</feature>
<keyword evidence="4 6" id="KW-1133">Transmembrane helix</keyword>
<dbReference type="EMBL" id="MFUR01000007">
    <property type="protein sequence ID" value="OGI86917.1"/>
    <property type="molecule type" value="Genomic_DNA"/>
</dbReference>
<evidence type="ECO:0008006" key="9">
    <source>
        <dbReference type="Google" id="ProtNLM"/>
    </source>
</evidence>
<dbReference type="GO" id="GO:0005886">
    <property type="term" value="C:plasma membrane"/>
    <property type="evidence" value="ECO:0007669"/>
    <property type="project" value="UniProtKB-SubCell"/>
</dbReference>
<feature type="transmembrane region" description="Helical" evidence="6">
    <location>
        <begin position="30"/>
        <end position="48"/>
    </location>
</feature>
<reference evidence="7 8" key="1">
    <citation type="journal article" date="2016" name="Nat. Commun.">
        <title>Thousands of microbial genomes shed light on interconnected biogeochemical processes in an aquifer system.</title>
        <authorList>
            <person name="Anantharaman K."/>
            <person name="Brown C.T."/>
            <person name="Hug L.A."/>
            <person name="Sharon I."/>
            <person name="Castelle C.J."/>
            <person name="Probst A.J."/>
            <person name="Thomas B.C."/>
            <person name="Singh A."/>
            <person name="Wilkins M.J."/>
            <person name="Karaoz U."/>
            <person name="Brodie E.L."/>
            <person name="Williams K.H."/>
            <person name="Hubbard S.S."/>
            <person name="Banfield J.F."/>
        </authorList>
    </citation>
    <scope>NUCLEOTIDE SEQUENCE [LARGE SCALE GENOMIC DNA]</scope>
</reference>
<feature type="transmembrane region" description="Helical" evidence="6">
    <location>
        <begin position="176"/>
        <end position="199"/>
    </location>
</feature>
<keyword evidence="5 6" id="KW-0472">Membrane</keyword>
<feature type="transmembrane region" description="Helical" evidence="6">
    <location>
        <begin position="54"/>
        <end position="79"/>
    </location>
</feature>
<dbReference type="Proteomes" id="UP000177001">
    <property type="component" value="Unassembled WGS sequence"/>
</dbReference>
<keyword evidence="3 6" id="KW-0812">Transmembrane</keyword>
<feature type="transmembrane region" description="Helical" evidence="6">
    <location>
        <begin position="151"/>
        <end position="170"/>
    </location>
</feature>
<keyword evidence="2" id="KW-1003">Cell membrane</keyword>
<organism evidence="7 8">
    <name type="scientific">Candidatus Nomurabacteria bacterium RIFCSPLOWO2_01_FULL_36_16</name>
    <dbReference type="NCBI Taxonomy" id="1801767"/>
    <lineage>
        <taxon>Bacteria</taxon>
        <taxon>Candidatus Nomuraibacteriota</taxon>
    </lineage>
</organism>
<name>A0A1F6WYE4_9BACT</name>
<feature type="transmembrane region" description="Helical" evidence="6">
    <location>
        <begin position="122"/>
        <end position="142"/>
    </location>
</feature>
<sequence length="215" mass="24120">MSILILQFVLEIIFLTLVFLHISKKNSEVVWAYIIQSLALAIILFNSYLDTGGILLLVVVLLILLVKVILAPLFFNRLIKKNSLAFSVSTYLNMPFTLIIISFLTFIAYSNKFTPLTNIIPSNHMLLSLSLSVMFLSLFLIINRKGALSQIIGVLSFENSLITFIIFAGLEQSAGLQIGIIFDIFVWIIIATVFATMIYKQFGSLNVTTMNNLKD</sequence>
<accession>A0A1F6WYE4</accession>
<evidence type="ECO:0000313" key="8">
    <source>
        <dbReference type="Proteomes" id="UP000177001"/>
    </source>
</evidence>
<dbReference type="InterPro" id="IPR038730">
    <property type="entry name" value="HyfE-like"/>
</dbReference>
<dbReference type="PANTHER" id="PTHR38601:SF1">
    <property type="entry name" value="HYDROGENASE-4 COMPONENT E"/>
    <property type="match status" value="1"/>
</dbReference>
<dbReference type="PANTHER" id="PTHR38601">
    <property type="entry name" value="HYDROGENASE-4 COMPONENT E"/>
    <property type="match status" value="1"/>
</dbReference>
<proteinExistence type="predicted"/>
<gene>
    <name evidence="7" type="ORF">A3A91_00850</name>
</gene>
<comment type="subcellular location">
    <subcellularLocation>
        <location evidence="1">Cell membrane</location>
        <topology evidence="1">Multi-pass membrane protein</topology>
    </subcellularLocation>
</comment>
<protein>
    <recommendedName>
        <fullName evidence="9">Hydrogenase</fullName>
    </recommendedName>
</protein>
<evidence type="ECO:0000256" key="5">
    <source>
        <dbReference type="ARBA" id="ARBA00023136"/>
    </source>
</evidence>
<dbReference type="AlphaFoldDB" id="A0A1F6WYE4"/>
<evidence type="ECO:0000256" key="1">
    <source>
        <dbReference type="ARBA" id="ARBA00004651"/>
    </source>
</evidence>
<evidence type="ECO:0000256" key="4">
    <source>
        <dbReference type="ARBA" id="ARBA00022989"/>
    </source>
</evidence>
<evidence type="ECO:0000256" key="3">
    <source>
        <dbReference type="ARBA" id="ARBA00022692"/>
    </source>
</evidence>